<evidence type="ECO:0008006" key="5">
    <source>
        <dbReference type="Google" id="ProtNLM"/>
    </source>
</evidence>
<dbReference type="Pfam" id="PF07173">
    <property type="entry name" value="GRDP-like"/>
    <property type="match status" value="1"/>
</dbReference>
<feature type="domain" description="GRDP C2" evidence="1">
    <location>
        <begin position="325"/>
        <end position="458"/>
    </location>
</feature>
<reference evidence="3 4" key="1">
    <citation type="journal article" date="2020" name="Mol. Plant">
        <title>The Chromosome-Based Rubber Tree Genome Provides New Insights into Spurge Genome Evolution and Rubber Biosynthesis.</title>
        <authorList>
            <person name="Liu J."/>
            <person name="Shi C."/>
            <person name="Shi C.C."/>
            <person name="Li W."/>
            <person name="Zhang Q.J."/>
            <person name="Zhang Y."/>
            <person name="Li K."/>
            <person name="Lu H.F."/>
            <person name="Shi C."/>
            <person name="Zhu S.T."/>
            <person name="Xiao Z.Y."/>
            <person name="Nan H."/>
            <person name="Yue Y."/>
            <person name="Zhu X.G."/>
            <person name="Wu Y."/>
            <person name="Hong X.N."/>
            <person name="Fan G.Y."/>
            <person name="Tong Y."/>
            <person name="Zhang D."/>
            <person name="Mao C.L."/>
            <person name="Liu Y.L."/>
            <person name="Hao S.J."/>
            <person name="Liu W.Q."/>
            <person name="Lv M.Q."/>
            <person name="Zhang H.B."/>
            <person name="Liu Y."/>
            <person name="Hu-Tang G.R."/>
            <person name="Wang J.P."/>
            <person name="Wang J.H."/>
            <person name="Sun Y.H."/>
            <person name="Ni S.B."/>
            <person name="Chen W.B."/>
            <person name="Zhang X.C."/>
            <person name="Jiao Y.N."/>
            <person name="Eichler E.E."/>
            <person name="Li G.H."/>
            <person name="Liu X."/>
            <person name="Gao L.Z."/>
        </authorList>
    </citation>
    <scope>NUCLEOTIDE SEQUENCE [LARGE SCALE GENOMIC DNA]</scope>
    <source>
        <strain evidence="4">cv. GT1</strain>
        <tissue evidence="3">Leaf</tissue>
    </source>
</reference>
<evidence type="ECO:0000259" key="2">
    <source>
        <dbReference type="Pfam" id="PF25335"/>
    </source>
</evidence>
<dbReference type="AlphaFoldDB" id="A0A6A6K617"/>
<dbReference type="InterPro" id="IPR057458">
    <property type="entry name" value="GRDP_C2"/>
</dbReference>
<dbReference type="PANTHER" id="PTHR34365">
    <property type="entry name" value="ENOLASE (DUF1399)"/>
    <property type="match status" value="1"/>
</dbReference>
<protein>
    <recommendedName>
        <fullName evidence="5">Glycine-rich domain-containing protein-like</fullName>
    </recommendedName>
</protein>
<dbReference type="Pfam" id="PF25334">
    <property type="entry name" value="C2_GRDP"/>
    <property type="match status" value="1"/>
</dbReference>
<keyword evidence="4" id="KW-1185">Reference proteome</keyword>
<dbReference type="PANTHER" id="PTHR34365:SF7">
    <property type="entry name" value="GLYCINE-RICH DOMAIN-CONTAINING PROTEIN 1"/>
    <property type="match status" value="1"/>
</dbReference>
<comment type="caution">
    <text evidence="3">The sequence shown here is derived from an EMBL/GenBank/DDBJ whole genome shotgun (WGS) entry which is preliminary data.</text>
</comment>
<dbReference type="Pfam" id="PF25335">
    <property type="entry name" value="GRDP_C"/>
    <property type="match status" value="1"/>
</dbReference>
<dbReference type="InterPro" id="IPR009836">
    <property type="entry name" value="GRDP-like"/>
</dbReference>
<dbReference type="EMBL" id="JAAGAX010000018">
    <property type="protein sequence ID" value="KAF2283855.1"/>
    <property type="molecule type" value="Genomic_DNA"/>
</dbReference>
<gene>
    <name evidence="3" type="ORF">GH714_016550</name>
</gene>
<feature type="domain" description="GRPD C-terminal" evidence="2">
    <location>
        <begin position="495"/>
        <end position="627"/>
    </location>
</feature>
<organism evidence="3 4">
    <name type="scientific">Hevea brasiliensis</name>
    <name type="common">Para rubber tree</name>
    <name type="synonym">Siphonia brasiliensis</name>
    <dbReference type="NCBI Taxonomy" id="3981"/>
    <lineage>
        <taxon>Eukaryota</taxon>
        <taxon>Viridiplantae</taxon>
        <taxon>Streptophyta</taxon>
        <taxon>Embryophyta</taxon>
        <taxon>Tracheophyta</taxon>
        <taxon>Spermatophyta</taxon>
        <taxon>Magnoliopsida</taxon>
        <taxon>eudicotyledons</taxon>
        <taxon>Gunneridae</taxon>
        <taxon>Pentapetalae</taxon>
        <taxon>rosids</taxon>
        <taxon>fabids</taxon>
        <taxon>Malpighiales</taxon>
        <taxon>Euphorbiaceae</taxon>
        <taxon>Crotonoideae</taxon>
        <taxon>Micrandreae</taxon>
        <taxon>Hevea</taxon>
    </lineage>
</organism>
<dbReference type="Proteomes" id="UP000467840">
    <property type="component" value="Chromosome 12"/>
</dbReference>
<evidence type="ECO:0000313" key="4">
    <source>
        <dbReference type="Proteomes" id="UP000467840"/>
    </source>
</evidence>
<accession>A0A6A6K617</accession>
<name>A0A6A6K617_HEVBR</name>
<evidence type="ECO:0000313" key="3">
    <source>
        <dbReference type="EMBL" id="KAF2283855.1"/>
    </source>
</evidence>
<evidence type="ECO:0000259" key="1">
    <source>
        <dbReference type="Pfam" id="PF25334"/>
    </source>
</evidence>
<proteinExistence type="predicted"/>
<dbReference type="InterPro" id="IPR057518">
    <property type="entry name" value="GRDP_C"/>
</dbReference>
<sequence length="801" mass="89736">MEMEQELEWLEAQKIAISLNLLAAAKRQLQFLAAVDKNRWLYEGPTLECAIYRYNACWLPLLAKHSESPVFEGPLVVPLDCEWVWHCHRLNPVRYKNDSEELFGRILDNSNVVSSVQGGICIKQTQEIWNKLYPDEPYNFDLTRALSTTTNEKFLAVEKYTKYDLVSAVKRQSPFYYQVCRSHFNNDIFLDEAVARYKGFLYLIKRNGEQSIKRFCVPTYDIDLIWHTHQLHPIFYCKDLSEALGKILEHDDMDSERTKGKKLDIGFSGTTKQWEETFGTRYWKAGAMYRGRAPSPLTTIPFLPNLLRKDVLASNECQKMIQLPEVKIVEVLLEFVSVKNLPEGHKGCLFVRFSKKQPDVFFNAKQKLTILSESEEKQVASFQCEPKGELIFELISHSPSNLLVKNAFKTMGTASLSLQDFVNPISKLTIEKRVELLPSSGNLSSKPICLQIAVSFTVPIQAPYVLHMVHSQSLSKSSYLFPFPVQHAKIWTHINDEYGSEIISLQMRDSAKGKTTEKSILKKQVVGAMKSGETRALAEFMRTHWSLMDSQWCLKFKTKSDEDGHFCELIGSRMIKIFRSRKLDFEPKYCEKQRNKQDFFTAVEFSAEDPYGKAVALLDFKSATLMVKEEWLVLPAIVSAFILADILKNERYGGFIIKGENLEKLDGNVEKVSRFHEEAKQIEQATSVESKLELNEAAEVVVVGCGNRNMVKSGGCGGSCGGGCANVVKSGGCGGGCDGGGCGNVINNDGNGLGGMVESADCGGCGASCVDKTSNETNIGNSHIDSSPIESATYATEGTVV</sequence>